<dbReference type="EMBL" id="JAJSOW010000105">
    <property type="protein sequence ID" value="KAI9165507.1"/>
    <property type="molecule type" value="Genomic_DNA"/>
</dbReference>
<dbReference type="GO" id="GO:0020037">
    <property type="term" value="F:heme binding"/>
    <property type="evidence" value="ECO:0007669"/>
    <property type="project" value="InterPro"/>
</dbReference>
<evidence type="ECO:0000256" key="7">
    <source>
        <dbReference type="ARBA" id="ARBA00023033"/>
    </source>
</evidence>
<evidence type="ECO:0000313" key="10">
    <source>
        <dbReference type="Proteomes" id="UP001064489"/>
    </source>
</evidence>
<keyword evidence="10" id="KW-1185">Reference proteome</keyword>
<reference evidence="9" key="2">
    <citation type="submission" date="2023-02" db="EMBL/GenBank/DDBJ databases">
        <authorList>
            <person name="Swenson N.G."/>
            <person name="Wegrzyn J.L."/>
            <person name="Mcevoy S.L."/>
        </authorList>
    </citation>
    <scope>NUCLEOTIDE SEQUENCE</scope>
    <source>
        <strain evidence="9">91603</strain>
        <tissue evidence="9">Leaf</tissue>
    </source>
</reference>
<name>A0AAD5IJF3_ACENE</name>
<keyword evidence="6 8" id="KW-0408">Iron</keyword>
<dbReference type="Proteomes" id="UP001064489">
    <property type="component" value="Chromosome 10"/>
</dbReference>
<dbReference type="GO" id="GO:0004497">
    <property type="term" value="F:monooxygenase activity"/>
    <property type="evidence" value="ECO:0007669"/>
    <property type="project" value="UniProtKB-KW"/>
</dbReference>
<comment type="similarity">
    <text evidence="2 8">Belongs to the cytochrome P450 family.</text>
</comment>
<comment type="caution">
    <text evidence="9">The sequence shown here is derived from an EMBL/GenBank/DDBJ whole genome shotgun (WGS) entry which is preliminary data.</text>
</comment>
<evidence type="ECO:0000256" key="4">
    <source>
        <dbReference type="ARBA" id="ARBA00022723"/>
    </source>
</evidence>
<keyword evidence="5 8" id="KW-0560">Oxidoreductase</keyword>
<accession>A0AAD5IJF3</accession>
<evidence type="ECO:0000256" key="3">
    <source>
        <dbReference type="ARBA" id="ARBA00022617"/>
    </source>
</evidence>
<dbReference type="InterPro" id="IPR017972">
    <property type="entry name" value="Cyt_P450_CS"/>
</dbReference>
<protein>
    <recommendedName>
        <fullName evidence="11">Cytochrome P450</fullName>
    </recommendedName>
</protein>
<dbReference type="GO" id="GO:0006629">
    <property type="term" value="P:lipid metabolic process"/>
    <property type="evidence" value="ECO:0007669"/>
    <property type="project" value="UniProtKB-ARBA"/>
</dbReference>
<dbReference type="Gene3D" id="1.10.630.10">
    <property type="entry name" value="Cytochrome P450"/>
    <property type="match status" value="1"/>
</dbReference>
<dbReference type="SUPFAM" id="SSF48264">
    <property type="entry name" value="Cytochrome P450"/>
    <property type="match status" value="1"/>
</dbReference>
<comment type="cofactor">
    <cofactor evidence="1">
        <name>heme</name>
        <dbReference type="ChEBI" id="CHEBI:30413"/>
    </cofactor>
</comment>
<dbReference type="AlphaFoldDB" id="A0AAD5IJF3"/>
<dbReference type="GO" id="GO:0016705">
    <property type="term" value="F:oxidoreductase activity, acting on paired donors, with incorporation or reduction of molecular oxygen"/>
    <property type="evidence" value="ECO:0007669"/>
    <property type="project" value="InterPro"/>
</dbReference>
<organism evidence="9 10">
    <name type="scientific">Acer negundo</name>
    <name type="common">Box elder</name>
    <dbReference type="NCBI Taxonomy" id="4023"/>
    <lineage>
        <taxon>Eukaryota</taxon>
        <taxon>Viridiplantae</taxon>
        <taxon>Streptophyta</taxon>
        <taxon>Embryophyta</taxon>
        <taxon>Tracheophyta</taxon>
        <taxon>Spermatophyta</taxon>
        <taxon>Magnoliopsida</taxon>
        <taxon>eudicotyledons</taxon>
        <taxon>Gunneridae</taxon>
        <taxon>Pentapetalae</taxon>
        <taxon>rosids</taxon>
        <taxon>malvids</taxon>
        <taxon>Sapindales</taxon>
        <taxon>Sapindaceae</taxon>
        <taxon>Hippocastanoideae</taxon>
        <taxon>Acereae</taxon>
        <taxon>Acer</taxon>
    </lineage>
</organism>
<sequence>MISLYTMARMVSVWGEDCCEFKPERWITDDGWIKHEPAHKFFSFNAGPRICIGKDIAFTMMKGVVATMMRNYNGVVESHPVVPNLSTVFSMKHGLMATVTNRWN</sequence>
<reference evidence="9" key="1">
    <citation type="journal article" date="2022" name="Plant J.">
        <title>Strategies of tolerance reflected in two North American maple genomes.</title>
        <authorList>
            <person name="McEvoy S.L."/>
            <person name="Sezen U.U."/>
            <person name="Trouern-Trend A."/>
            <person name="McMahon S.M."/>
            <person name="Schaberg P.G."/>
            <person name="Yang J."/>
            <person name="Wegrzyn J.L."/>
            <person name="Swenson N.G."/>
        </authorList>
    </citation>
    <scope>NUCLEOTIDE SEQUENCE</scope>
    <source>
        <strain evidence="9">91603</strain>
    </source>
</reference>
<dbReference type="GO" id="GO:0005506">
    <property type="term" value="F:iron ion binding"/>
    <property type="evidence" value="ECO:0007669"/>
    <property type="project" value="InterPro"/>
</dbReference>
<evidence type="ECO:0000256" key="6">
    <source>
        <dbReference type="ARBA" id="ARBA00023004"/>
    </source>
</evidence>
<dbReference type="InterPro" id="IPR001128">
    <property type="entry name" value="Cyt_P450"/>
</dbReference>
<dbReference type="PROSITE" id="PS00086">
    <property type="entry name" value="CYTOCHROME_P450"/>
    <property type="match status" value="1"/>
</dbReference>
<gene>
    <name evidence="9" type="ORF">LWI28_015336</name>
</gene>
<keyword evidence="4 8" id="KW-0479">Metal-binding</keyword>
<evidence type="ECO:0000256" key="8">
    <source>
        <dbReference type="RuleBase" id="RU000461"/>
    </source>
</evidence>
<dbReference type="PANTHER" id="PTHR24296">
    <property type="entry name" value="CYTOCHROME P450"/>
    <property type="match status" value="1"/>
</dbReference>
<keyword evidence="3 8" id="KW-0349">Heme</keyword>
<keyword evidence="7 8" id="KW-0503">Monooxygenase</keyword>
<proteinExistence type="inferred from homology"/>
<dbReference type="Pfam" id="PF00067">
    <property type="entry name" value="p450"/>
    <property type="match status" value="1"/>
</dbReference>
<evidence type="ECO:0000313" key="9">
    <source>
        <dbReference type="EMBL" id="KAI9165507.1"/>
    </source>
</evidence>
<evidence type="ECO:0000256" key="1">
    <source>
        <dbReference type="ARBA" id="ARBA00001971"/>
    </source>
</evidence>
<dbReference type="InterPro" id="IPR036396">
    <property type="entry name" value="Cyt_P450_sf"/>
</dbReference>
<evidence type="ECO:0000256" key="2">
    <source>
        <dbReference type="ARBA" id="ARBA00010617"/>
    </source>
</evidence>
<evidence type="ECO:0008006" key="11">
    <source>
        <dbReference type="Google" id="ProtNLM"/>
    </source>
</evidence>
<evidence type="ECO:0000256" key="5">
    <source>
        <dbReference type="ARBA" id="ARBA00023002"/>
    </source>
</evidence>